<name>A0ABP8UR07_9ACTN</name>
<keyword evidence="2" id="KW-1185">Reference proteome</keyword>
<evidence type="ECO:0000313" key="2">
    <source>
        <dbReference type="Proteomes" id="UP001501442"/>
    </source>
</evidence>
<reference evidence="2" key="1">
    <citation type="journal article" date="2019" name="Int. J. Syst. Evol. Microbiol.">
        <title>The Global Catalogue of Microorganisms (GCM) 10K type strain sequencing project: providing services to taxonomists for standard genome sequencing and annotation.</title>
        <authorList>
            <consortium name="The Broad Institute Genomics Platform"/>
            <consortium name="The Broad Institute Genome Sequencing Center for Infectious Disease"/>
            <person name="Wu L."/>
            <person name="Ma J."/>
        </authorList>
    </citation>
    <scope>NUCLEOTIDE SEQUENCE [LARGE SCALE GENOMIC DNA]</scope>
    <source>
        <strain evidence="2">JCM 17939</strain>
    </source>
</reference>
<sequence>MNGADALTVGIGSVVECRVDLCDGDALCVGRELLLGCGVVLAETLTLGERVPSAVRDDDDELATIGKMISAPTMKNTAAIATLDSGIASSGGVMIYAGILPITHAPRARNRPTRPSCVPSAPEQSMMKAWTTAFPPAGCS</sequence>
<organism evidence="1 2">
    <name type="scientific">Actinoallomurus vinaceus</name>
    <dbReference type="NCBI Taxonomy" id="1080074"/>
    <lineage>
        <taxon>Bacteria</taxon>
        <taxon>Bacillati</taxon>
        <taxon>Actinomycetota</taxon>
        <taxon>Actinomycetes</taxon>
        <taxon>Streptosporangiales</taxon>
        <taxon>Thermomonosporaceae</taxon>
        <taxon>Actinoallomurus</taxon>
    </lineage>
</organism>
<dbReference type="Proteomes" id="UP001501442">
    <property type="component" value="Unassembled WGS sequence"/>
</dbReference>
<protein>
    <submittedName>
        <fullName evidence="1">Uncharacterized protein</fullName>
    </submittedName>
</protein>
<dbReference type="EMBL" id="BAABHK010000014">
    <property type="protein sequence ID" value="GAA4634993.1"/>
    <property type="molecule type" value="Genomic_DNA"/>
</dbReference>
<comment type="caution">
    <text evidence="1">The sequence shown here is derived from an EMBL/GenBank/DDBJ whole genome shotgun (WGS) entry which is preliminary data.</text>
</comment>
<accession>A0ABP8UR07</accession>
<proteinExistence type="predicted"/>
<dbReference type="RefSeq" id="WP_345437959.1">
    <property type="nucleotide sequence ID" value="NZ_BAABHK010000014.1"/>
</dbReference>
<gene>
    <name evidence="1" type="ORF">GCM10023196_078750</name>
</gene>
<evidence type="ECO:0000313" key="1">
    <source>
        <dbReference type="EMBL" id="GAA4634993.1"/>
    </source>
</evidence>